<reference evidence="7" key="1">
    <citation type="submission" date="2018-08" db="EMBL/GenBank/DDBJ databases">
        <authorList>
            <person name="Grouzdev D.S."/>
            <person name="Krutkina M.S."/>
        </authorList>
    </citation>
    <scope>NUCLEOTIDE SEQUENCE [LARGE SCALE GENOMIC DNA]</scope>
    <source>
        <strain evidence="7">4-11</strain>
    </source>
</reference>
<keyword evidence="3 5" id="KW-1133">Transmembrane helix</keyword>
<keyword evidence="5" id="KW-1003">Cell membrane</keyword>
<comment type="caution">
    <text evidence="6">The sequence shown here is derived from an EMBL/GenBank/DDBJ whole genome shotgun (WGS) entry which is preliminary data.</text>
</comment>
<evidence type="ECO:0000256" key="2">
    <source>
        <dbReference type="ARBA" id="ARBA00022692"/>
    </source>
</evidence>
<feature type="transmembrane region" description="Helical" evidence="5">
    <location>
        <begin position="149"/>
        <end position="175"/>
    </location>
</feature>
<keyword evidence="2 5" id="KW-0812">Transmembrane</keyword>
<comment type="similarity">
    <text evidence="5">Belongs to the 4-toluene sulfonate uptake permease (TSUP) (TC 2.A.102) family.</text>
</comment>
<reference evidence="6 7" key="2">
    <citation type="submission" date="2018-09" db="EMBL/GenBank/DDBJ databases">
        <title>Genome of Sphaerochaeta halotolerans strain 4-11.</title>
        <authorList>
            <person name="Nazina T.N."/>
            <person name="Sokolova D.S."/>
        </authorList>
    </citation>
    <scope>NUCLEOTIDE SEQUENCE [LARGE SCALE GENOMIC DNA]</scope>
    <source>
        <strain evidence="6 7">4-11</strain>
    </source>
</reference>
<feature type="transmembrane region" description="Helical" evidence="5">
    <location>
        <begin position="108"/>
        <end position="129"/>
    </location>
</feature>
<keyword evidence="7" id="KW-1185">Reference proteome</keyword>
<dbReference type="EMBL" id="QUWK01000013">
    <property type="protein sequence ID" value="RFU94068.1"/>
    <property type="molecule type" value="Genomic_DNA"/>
</dbReference>
<evidence type="ECO:0000256" key="5">
    <source>
        <dbReference type="RuleBase" id="RU363041"/>
    </source>
</evidence>
<organism evidence="6 7">
    <name type="scientific">Sphaerochaeta halotolerans</name>
    <dbReference type="NCBI Taxonomy" id="2293840"/>
    <lineage>
        <taxon>Bacteria</taxon>
        <taxon>Pseudomonadati</taxon>
        <taxon>Spirochaetota</taxon>
        <taxon>Spirochaetia</taxon>
        <taxon>Spirochaetales</taxon>
        <taxon>Sphaerochaetaceae</taxon>
        <taxon>Sphaerochaeta</taxon>
    </lineage>
</organism>
<name>A0A372MFA1_9SPIR</name>
<dbReference type="GO" id="GO:0005886">
    <property type="term" value="C:plasma membrane"/>
    <property type="evidence" value="ECO:0007669"/>
    <property type="project" value="UniProtKB-SubCell"/>
</dbReference>
<feature type="transmembrane region" description="Helical" evidence="5">
    <location>
        <begin position="6"/>
        <end position="32"/>
    </location>
</feature>
<dbReference type="InterPro" id="IPR002781">
    <property type="entry name" value="TM_pro_TauE-like"/>
</dbReference>
<feature type="transmembrane region" description="Helical" evidence="5">
    <location>
        <begin position="187"/>
        <end position="207"/>
    </location>
</feature>
<evidence type="ECO:0000313" key="7">
    <source>
        <dbReference type="Proteomes" id="UP000264002"/>
    </source>
</evidence>
<proteinExistence type="inferred from homology"/>
<feature type="transmembrane region" description="Helical" evidence="5">
    <location>
        <begin position="244"/>
        <end position="264"/>
    </location>
</feature>
<keyword evidence="4 5" id="KW-0472">Membrane</keyword>
<feature type="transmembrane region" description="Helical" evidence="5">
    <location>
        <begin position="213"/>
        <end position="232"/>
    </location>
</feature>
<evidence type="ECO:0000256" key="1">
    <source>
        <dbReference type="ARBA" id="ARBA00004141"/>
    </source>
</evidence>
<accession>A0A372MFA1</accession>
<dbReference type="Pfam" id="PF01925">
    <property type="entry name" value="TauE"/>
    <property type="match status" value="1"/>
</dbReference>
<gene>
    <name evidence="6" type="ORF">DYP60_11610</name>
</gene>
<evidence type="ECO:0000256" key="4">
    <source>
        <dbReference type="ARBA" id="ARBA00023136"/>
    </source>
</evidence>
<comment type="subcellular location">
    <subcellularLocation>
        <location evidence="5">Cell membrane</location>
        <topology evidence="5">Multi-pass membrane protein</topology>
    </subcellularLocation>
    <subcellularLocation>
        <location evidence="1">Membrane</location>
        <topology evidence="1">Multi-pass membrane protein</topology>
    </subcellularLocation>
</comment>
<sequence>MKGTHVEIILVILTFAATVIGAISGIGGGVIIKPAMDALVDFPIATISFLSGSTVLAMTAVSLLRSRKDTISVDPLVGTPLALGGAIGGVAGKMVFSWVKAAAGNNALIGMIQNIIMVVLTATVFIYVLEKARIHTLQVTSKGVAGLLGFVLGVFSSFLGIGGGPINIMFLSYFFSMDSKHAALNSLYIIFFSQVANFLTNVIQGTFPEFNMLLLVSMMVTGIVGAMVGRSLTKRLANEQVDRLFMGVMLLIVFLSAFNVWKFASL</sequence>
<dbReference type="Proteomes" id="UP000264002">
    <property type="component" value="Unassembled WGS sequence"/>
</dbReference>
<protein>
    <recommendedName>
        <fullName evidence="5">Probable membrane transporter protein</fullName>
    </recommendedName>
</protein>
<dbReference type="PANTHER" id="PTHR43701:SF2">
    <property type="entry name" value="MEMBRANE TRANSPORTER PROTEIN YJNA-RELATED"/>
    <property type="match status" value="1"/>
</dbReference>
<feature type="transmembrane region" description="Helical" evidence="5">
    <location>
        <begin position="44"/>
        <end position="64"/>
    </location>
</feature>
<evidence type="ECO:0000256" key="3">
    <source>
        <dbReference type="ARBA" id="ARBA00022989"/>
    </source>
</evidence>
<feature type="transmembrane region" description="Helical" evidence="5">
    <location>
        <begin position="76"/>
        <end position="96"/>
    </location>
</feature>
<evidence type="ECO:0000313" key="6">
    <source>
        <dbReference type="EMBL" id="RFU94068.1"/>
    </source>
</evidence>
<dbReference type="InterPro" id="IPR051598">
    <property type="entry name" value="TSUP/Inactive_protease-like"/>
</dbReference>
<dbReference type="AlphaFoldDB" id="A0A372MFA1"/>
<dbReference type="PANTHER" id="PTHR43701">
    <property type="entry name" value="MEMBRANE TRANSPORTER PROTEIN MJ0441-RELATED"/>
    <property type="match status" value="1"/>
</dbReference>